<gene>
    <name evidence="1" type="ORF">QG37_02213</name>
</gene>
<dbReference type="AlphaFoldDB" id="A0A0L0P2V5"/>
<evidence type="ECO:0000313" key="2">
    <source>
        <dbReference type="Proteomes" id="UP000037122"/>
    </source>
</evidence>
<dbReference type="Proteomes" id="UP000037122">
    <property type="component" value="Unassembled WGS sequence"/>
</dbReference>
<dbReference type="VEuPathDB" id="FungiDB:QG37_02213"/>
<evidence type="ECO:0000313" key="1">
    <source>
        <dbReference type="EMBL" id="KNE00683.1"/>
    </source>
</evidence>
<dbReference type="EMBL" id="LGST01000017">
    <property type="protein sequence ID" value="KNE00683.1"/>
    <property type="molecule type" value="Genomic_DNA"/>
</dbReference>
<sequence length="39" mass="4369">MLMGMISYEGLLKLPASGADCLLLSEREEKNKAQEKEKN</sequence>
<organism evidence="1 2">
    <name type="scientific">Candidozyma auris</name>
    <name type="common">Yeast</name>
    <name type="synonym">Candida auris</name>
    <dbReference type="NCBI Taxonomy" id="498019"/>
    <lineage>
        <taxon>Eukaryota</taxon>
        <taxon>Fungi</taxon>
        <taxon>Dikarya</taxon>
        <taxon>Ascomycota</taxon>
        <taxon>Saccharomycotina</taxon>
        <taxon>Pichiomycetes</taxon>
        <taxon>Metschnikowiaceae</taxon>
        <taxon>Candidozyma</taxon>
    </lineage>
</organism>
<comment type="caution">
    <text evidence="1">The sequence shown here is derived from an EMBL/GenBank/DDBJ whole genome shotgun (WGS) entry which is preliminary data.</text>
</comment>
<proteinExistence type="predicted"/>
<protein>
    <submittedName>
        <fullName evidence="1">Uncharacterized protein</fullName>
    </submittedName>
</protein>
<name>A0A0L0P2V5_CANAR</name>
<accession>A0A0L0P2V5</accession>
<reference evidence="2" key="1">
    <citation type="journal article" date="2015" name="BMC Genomics">
        <title>Draft genome of a commonly misdiagnosed multidrug resistant pathogen Candida auris.</title>
        <authorList>
            <person name="Chatterjee S."/>
            <person name="Alampalli S.V."/>
            <person name="Nageshan R.K."/>
            <person name="Chettiar S.T."/>
            <person name="Joshi S."/>
            <person name="Tatu U.S."/>
        </authorList>
    </citation>
    <scope>NUCLEOTIDE SEQUENCE [LARGE SCALE GENOMIC DNA]</scope>
    <source>
        <strain evidence="2">6684</strain>
    </source>
</reference>